<dbReference type="GO" id="GO:0005886">
    <property type="term" value="C:plasma membrane"/>
    <property type="evidence" value="ECO:0007669"/>
    <property type="project" value="UniProtKB-SubCell"/>
</dbReference>
<sequence>MYSTDKLAFPVKKGSQFREHITQKARWLREIGFVGREYKRWFYQTPKCDSNSQGFVSVRLLDFYPVLFPSDRVALSLITSFILEANVSSAVLATCWNSDDTKMVVKDLSKNDFMVAVRDPEINSDTTLLLKTKYRHLAVIVDLGCRGSFEFIRNANKNNYQKLLHHWLLLEETSSDNETSTDQMTDMLETIEFLVDSQVFLAHYLTGGNGAILQEIFKFGRNESLTFTQVEYWTPNQKLPSKVKRDDYGGISINTVVVVIDDVWENFFDLRYRYVNTLGKATFTIHMLIAQIEIKKTMNLTFTDTWGFPRNGTECYDGVVGLLQCGDVEIGALAILFKIPRLDRIQYAGETFNFPISFKFLKPSLSEVSILYTLPFSTSVWLSYVGMVILLCIVLYYSEKIQHKVNPTSDDPPMQLSDVYVYILAIICQEGSPRSPDNVSSRIVFLFLLLLSLFLTTSYSAIIVSLLQTPSEAINSMSELIDSPFKLSMRDFVYNIKLVDDSTDPIMQRLFYKKLFTRPFHEAFTSDEIGVENLRTGLNAFYAGPEAYKVMSNTYEEYEKCRLKEIILNPSNLLSIPIKKGSSYKNHVTQKCRRLKETGMIDRVYKTWYTQKPTCVASSQGFVSVRIKDFYPTLVVLSIGLLVSITLLFIELFYHKIRYGMYWP</sequence>
<gene>
    <name evidence="12" type="ORF">L9F63_014643</name>
</gene>
<evidence type="ECO:0000313" key="12">
    <source>
        <dbReference type="EMBL" id="KAJ9593929.1"/>
    </source>
</evidence>
<keyword evidence="6 9" id="KW-0472">Membrane</keyword>
<evidence type="ECO:0000256" key="3">
    <source>
        <dbReference type="ARBA" id="ARBA00022475"/>
    </source>
</evidence>
<dbReference type="InterPro" id="IPR052192">
    <property type="entry name" value="Insect_Ionotropic_Sensory_Rcpt"/>
</dbReference>
<evidence type="ECO:0000313" key="13">
    <source>
        <dbReference type="Proteomes" id="UP001233999"/>
    </source>
</evidence>
<feature type="domain" description="Ionotropic glutamate receptor C-terminal" evidence="10">
    <location>
        <begin position="377"/>
        <end position="597"/>
    </location>
</feature>
<proteinExistence type="inferred from homology"/>
<keyword evidence="3" id="KW-1003">Cell membrane</keyword>
<reference evidence="12" key="1">
    <citation type="journal article" date="2023" name="IScience">
        <title>Live-bearing cockroach genome reveals convergent evolutionary mechanisms linked to viviparity in insects and beyond.</title>
        <authorList>
            <person name="Fouks B."/>
            <person name="Harrison M.C."/>
            <person name="Mikhailova A.A."/>
            <person name="Marchal E."/>
            <person name="English S."/>
            <person name="Carruthers M."/>
            <person name="Jennings E.C."/>
            <person name="Chiamaka E.L."/>
            <person name="Frigard R.A."/>
            <person name="Pippel M."/>
            <person name="Attardo G.M."/>
            <person name="Benoit J.B."/>
            <person name="Bornberg-Bauer E."/>
            <person name="Tobe S.S."/>
        </authorList>
    </citation>
    <scope>NUCLEOTIDE SEQUENCE</scope>
    <source>
        <strain evidence="12">Stay&amp;Tobe</strain>
    </source>
</reference>
<dbReference type="PANTHER" id="PTHR42643">
    <property type="entry name" value="IONOTROPIC RECEPTOR 20A-RELATED"/>
    <property type="match status" value="1"/>
</dbReference>
<evidence type="ECO:0000256" key="6">
    <source>
        <dbReference type="ARBA" id="ARBA00023136"/>
    </source>
</evidence>
<name>A0AAD8A7K9_DIPPU</name>
<keyword evidence="7" id="KW-0675">Receptor</keyword>
<comment type="subcellular location">
    <subcellularLocation>
        <location evidence="1">Cell membrane</location>
        <topology evidence="1">Multi-pass membrane protein</topology>
    </subcellularLocation>
</comment>
<feature type="transmembrane region" description="Helical" evidence="9">
    <location>
        <begin position="630"/>
        <end position="654"/>
    </location>
</feature>
<evidence type="ECO:0000259" key="11">
    <source>
        <dbReference type="Pfam" id="PF24576"/>
    </source>
</evidence>
<evidence type="ECO:0000256" key="4">
    <source>
        <dbReference type="ARBA" id="ARBA00022692"/>
    </source>
</evidence>
<keyword evidence="4 9" id="KW-0812">Transmembrane</keyword>
<evidence type="ECO:0000256" key="1">
    <source>
        <dbReference type="ARBA" id="ARBA00004651"/>
    </source>
</evidence>
<accession>A0AAD8A7K9</accession>
<evidence type="ECO:0000256" key="2">
    <source>
        <dbReference type="ARBA" id="ARBA00008685"/>
    </source>
</evidence>
<dbReference type="EMBL" id="JASPKZ010003086">
    <property type="protein sequence ID" value="KAJ9593929.1"/>
    <property type="molecule type" value="Genomic_DNA"/>
</dbReference>
<evidence type="ECO:0000256" key="8">
    <source>
        <dbReference type="ARBA" id="ARBA00023180"/>
    </source>
</evidence>
<dbReference type="InterPro" id="IPR057074">
    <property type="entry name" value="IR75A_N"/>
</dbReference>
<keyword evidence="8" id="KW-0325">Glycoprotein</keyword>
<reference evidence="12" key="2">
    <citation type="submission" date="2023-05" db="EMBL/GenBank/DDBJ databases">
        <authorList>
            <person name="Fouks B."/>
        </authorList>
    </citation>
    <scope>NUCLEOTIDE SEQUENCE</scope>
    <source>
        <strain evidence="12">Stay&amp;Tobe</strain>
        <tissue evidence="12">Testes</tissue>
    </source>
</reference>
<feature type="transmembrane region" description="Helical" evidence="9">
    <location>
        <begin position="443"/>
        <end position="467"/>
    </location>
</feature>
<evidence type="ECO:0000256" key="7">
    <source>
        <dbReference type="ARBA" id="ARBA00023170"/>
    </source>
</evidence>
<evidence type="ECO:0000256" key="9">
    <source>
        <dbReference type="SAM" id="Phobius"/>
    </source>
</evidence>
<evidence type="ECO:0000259" key="10">
    <source>
        <dbReference type="Pfam" id="PF00060"/>
    </source>
</evidence>
<dbReference type="GO" id="GO:0050906">
    <property type="term" value="P:detection of stimulus involved in sensory perception"/>
    <property type="evidence" value="ECO:0007669"/>
    <property type="project" value="UniProtKB-ARBA"/>
</dbReference>
<dbReference type="PANTHER" id="PTHR42643:SF30">
    <property type="entry name" value="IONOTROPIC RECEPTOR 40A-RELATED"/>
    <property type="match status" value="1"/>
</dbReference>
<dbReference type="Pfam" id="PF24576">
    <property type="entry name" value="IR75A_N"/>
    <property type="match status" value="1"/>
</dbReference>
<protein>
    <submittedName>
        <fullName evidence="12">Uncharacterized protein</fullName>
    </submittedName>
</protein>
<dbReference type="Gene3D" id="1.10.287.70">
    <property type="match status" value="1"/>
</dbReference>
<feature type="domain" description="Ionotropic receptor 75a N-terminal" evidence="11">
    <location>
        <begin position="74"/>
        <end position="237"/>
    </location>
</feature>
<feature type="transmembrane region" description="Helical" evidence="9">
    <location>
        <begin position="370"/>
        <end position="397"/>
    </location>
</feature>
<dbReference type="AlphaFoldDB" id="A0AAD8A7K9"/>
<dbReference type="Proteomes" id="UP001233999">
    <property type="component" value="Unassembled WGS sequence"/>
</dbReference>
<keyword evidence="5 9" id="KW-1133">Transmembrane helix</keyword>
<comment type="similarity">
    <text evidence="2">Belongs to the glutamate-gated ion channel (TC 1.A.10.1) family.</text>
</comment>
<dbReference type="GO" id="GO:0015276">
    <property type="term" value="F:ligand-gated monoatomic ion channel activity"/>
    <property type="evidence" value="ECO:0007669"/>
    <property type="project" value="InterPro"/>
</dbReference>
<dbReference type="InterPro" id="IPR001320">
    <property type="entry name" value="Iontro_rcpt_C"/>
</dbReference>
<evidence type="ECO:0000256" key="5">
    <source>
        <dbReference type="ARBA" id="ARBA00022989"/>
    </source>
</evidence>
<comment type="caution">
    <text evidence="12">The sequence shown here is derived from an EMBL/GenBank/DDBJ whole genome shotgun (WGS) entry which is preliminary data.</text>
</comment>
<dbReference type="Pfam" id="PF00060">
    <property type="entry name" value="Lig_chan"/>
    <property type="match status" value="1"/>
</dbReference>
<dbReference type="SUPFAM" id="SSF53850">
    <property type="entry name" value="Periplasmic binding protein-like II"/>
    <property type="match status" value="1"/>
</dbReference>
<keyword evidence="13" id="KW-1185">Reference proteome</keyword>
<organism evidence="12 13">
    <name type="scientific">Diploptera punctata</name>
    <name type="common">Pacific beetle cockroach</name>
    <dbReference type="NCBI Taxonomy" id="6984"/>
    <lineage>
        <taxon>Eukaryota</taxon>
        <taxon>Metazoa</taxon>
        <taxon>Ecdysozoa</taxon>
        <taxon>Arthropoda</taxon>
        <taxon>Hexapoda</taxon>
        <taxon>Insecta</taxon>
        <taxon>Pterygota</taxon>
        <taxon>Neoptera</taxon>
        <taxon>Polyneoptera</taxon>
        <taxon>Dictyoptera</taxon>
        <taxon>Blattodea</taxon>
        <taxon>Blaberoidea</taxon>
        <taxon>Blaberidae</taxon>
        <taxon>Diplopterinae</taxon>
        <taxon>Diploptera</taxon>
    </lineage>
</organism>